<sequence length="171" mass="19672">MEIVSLVISVLAVFVAVGNFLYTQARMDQRESVKWRRETLTKATSEFIEASETRNQLLILNRNDWLKDHNDQQIALISKMKMCRNQFWVIGAEELYKQAGVIMEMHVFGAKGASLHGSNADPTSAIVDIKNLNIENSKLIILTRRYLNSKQIKKSISKMSRDDRQPDRKKC</sequence>
<accession>A0AB38R703</accession>
<dbReference type="Proteomes" id="UP000831484">
    <property type="component" value="Chromosome"/>
</dbReference>
<reference evidence="3" key="1">
    <citation type="journal article" date="2022" name="Environ. Microbiol.">
        <title>Functional analysis, diversity, and distribution of carbendazim hydrolases MheI and CbmA, responsible for the initial step in carbendazim degradation.</title>
        <authorList>
            <person name="Zhang M."/>
            <person name="Bai X."/>
            <person name="Li Q."/>
            <person name="Zhang L."/>
            <person name="Zhu Q."/>
            <person name="Gao S."/>
            <person name="Ke Z."/>
            <person name="Jiang M."/>
            <person name="Hu J."/>
            <person name="Qiu J."/>
            <person name="Hong Q."/>
        </authorList>
    </citation>
    <scope>NUCLEOTIDE SEQUENCE [LARGE SCALE GENOMIC DNA]</scope>
    <source>
        <strain evidence="3">djl-6</strain>
    </source>
</reference>
<evidence type="ECO:0000313" key="2">
    <source>
        <dbReference type="EMBL" id="UPU40618.1"/>
    </source>
</evidence>
<dbReference type="RefSeq" id="WP_064075676.1">
    <property type="nucleotide sequence ID" value="NZ_CP096563.1"/>
</dbReference>
<dbReference type="EMBL" id="CP096563">
    <property type="protein sequence ID" value="UPU40618.1"/>
    <property type="molecule type" value="Genomic_DNA"/>
</dbReference>
<name>A0AB38R703_RHOSG</name>
<evidence type="ECO:0000313" key="3">
    <source>
        <dbReference type="Proteomes" id="UP000831484"/>
    </source>
</evidence>
<keyword evidence="1" id="KW-0472">Membrane</keyword>
<keyword evidence="1" id="KW-0812">Transmembrane</keyword>
<proteinExistence type="predicted"/>
<keyword evidence="3" id="KW-1185">Reference proteome</keyword>
<protein>
    <submittedName>
        <fullName evidence="2">Uncharacterized protein</fullName>
    </submittedName>
</protein>
<evidence type="ECO:0000256" key="1">
    <source>
        <dbReference type="SAM" id="Phobius"/>
    </source>
</evidence>
<keyword evidence="1" id="KW-1133">Transmembrane helix</keyword>
<gene>
    <name evidence="2" type="ORF">M0639_16175</name>
</gene>
<feature type="transmembrane region" description="Helical" evidence="1">
    <location>
        <begin position="6"/>
        <end position="22"/>
    </location>
</feature>
<organism evidence="2 3">
    <name type="scientific">Rhodococcus qingshengii JCM 15477</name>
    <dbReference type="NCBI Taxonomy" id="1303681"/>
    <lineage>
        <taxon>Bacteria</taxon>
        <taxon>Bacillati</taxon>
        <taxon>Actinomycetota</taxon>
        <taxon>Actinomycetes</taxon>
        <taxon>Mycobacteriales</taxon>
        <taxon>Nocardiaceae</taxon>
        <taxon>Rhodococcus</taxon>
        <taxon>Rhodococcus erythropolis group</taxon>
    </lineage>
</organism>
<dbReference type="AlphaFoldDB" id="A0AB38R703"/>